<dbReference type="AlphaFoldDB" id="A0A9J6CNT9"/>
<comment type="subcellular location">
    <subcellularLocation>
        <location evidence="1">Mitochondrion inner membrane</location>
        <topology evidence="1">Peripheral membrane protein</topology>
        <orientation evidence="1">Intermembrane side</orientation>
    </subcellularLocation>
</comment>
<organism evidence="3 4">
    <name type="scientific">Polypedilum vanderplanki</name>
    <name type="common">Sleeping chironomid midge</name>
    <dbReference type="NCBI Taxonomy" id="319348"/>
    <lineage>
        <taxon>Eukaryota</taxon>
        <taxon>Metazoa</taxon>
        <taxon>Ecdysozoa</taxon>
        <taxon>Arthropoda</taxon>
        <taxon>Hexapoda</taxon>
        <taxon>Insecta</taxon>
        <taxon>Pterygota</taxon>
        <taxon>Neoptera</taxon>
        <taxon>Endopterygota</taxon>
        <taxon>Diptera</taxon>
        <taxon>Nematocera</taxon>
        <taxon>Chironomoidea</taxon>
        <taxon>Chironomidae</taxon>
        <taxon>Chironominae</taxon>
        <taxon>Polypedilum</taxon>
        <taxon>Polypedilum</taxon>
    </lineage>
</organism>
<proteinExistence type="inferred from homology"/>
<keyword evidence="1" id="KW-0811">Translocation</keyword>
<comment type="domain">
    <text evidence="1">The twin CX3C motif contains 4 conserved Cys residues that form 2 disulfide bonds in the mitochondrial intermembrane space.</text>
</comment>
<evidence type="ECO:0000313" key="4">
    <source>
        <dbReference type="Proteomes" id="UP001107558"/>
    </source>
</evidence>
<keyword evidence="1" id="KW-0653">Protein transport</keyword>
<keyword evidence="1" id="KW-0472">Membrane</keyword>
<keyword evidence="1" id="KW-0813">Transport</keyword>
<dbReference type="GO" id="GO:0005743">
    <property type="term" value="C:mitochondrial inner membrane"/>
    <property type="evidence" value="ECO:0007669"/>
    <property type="project" value="UniProtKB-SubCell"/>
</dbReference>
<reference evidence="3" key="1">
    <citation type="submission" date="2021-03" db="EMBL/GenBank/DDBJ databases">
        <title>Chromosome level genome of the anhydrobiotic midge Polypedilum vanderplanki.</title>
        <authorList>
            <person name="Yoshida Y."/>
            <person name="Kikawada T."/>
            <person name="Gusev O."/>
        </authorList>
    </citation>
    <scope>NUCLEOTIDE SEQUENCE</scope>
    <source>
        <strain evidence="3">NIAS01</strain>
        <tissue evidence="3">Whole body or cell culture</tissue>
    </source>
</reference>
<dbReference type="EMBL" id="JADBJN010000001">
    <property type="protein sequence ID" value="KAG5683905.1"/>
    <property type="molecule type" value="Genomic_DNA"/>
</dbReference>
<dbReference type="OrthoDB" id="344165at2759"/>
<gene>
    <name evidence="3" type="ORF">PVAND_013164</name>
</gene>
<sequence length="94" mass="10410">MSDLDVGGLGGDQKIDPELQEFLMVEKQRAQVNAQIHEFNDICWDKCIDKPGSKLDSKTEACLNNCVDRFIDTSLLITNRLAQLLQKQGGSGLS</sequence>
<evidence type="ECO:0000313" key="3">
    <source>
        <dbReference type="EMBL" id="KAG5683905.1"/>
    </source>
</evidence>
<keyword evidence="4" id="KW-1185">Reference proteome</keyword>
<feature type="domain" description="Tim10-like" evidence="2">
    <location>
        <begin position="21"/>
        <end position="83"/>
    </location>
</feature>
<keyword evidence="1" id="KW-0496">Mitochondrion</keyword>
<dbReference type="GO" id="GO:0015031">
    <property type="term" value="P:protein transport"/>
    <property type="evidence" value="ECO:0007669"/>
    <property type="project" value="UniProtKB-KW"/>
</dbReference>
<dbReference type="InterPro" id="IPR004217">
    <property type="entry name" value="Tim10-like"/>
</dbReference>
<dbReference type="Proteomes" id="UP001107558">
    <property type="component" value="Chromosome 1"/>
</dbReference>
<keyword evidence="1" id="KW-1015">Disulfide bond</keyword>
<keyword evidence="1" id="KW-0999">Mitochondrion inner membrane</keyword>
<dbReference type="SUPFAM" id="SSF144122">
    <property type="entry name" value="Tim10-like"/>
    <property type="match status" value="1"/>
</dbReference>
<evidence type="ECO:0000259" key="2">
    <source>
        <dbReference type="Pfam" id="PF02953"/>
    </source>
</evidence>
<evidence type="ECO:0000256" key="1">
    <source>
        <dbReference type="RuleBase" id="RU367043"/>
    </source>
</evidence>
<dbReference type="Gene3D" id="1.10.287.810">
    <property type="entry name" value="Mitochondrial import inner membrane translocase subunit tim13 like domains"/>
    <property type="match status" value="1"/>
</dbReference>
<dbReference type="InterPro" id="IPR035427">
    <property type="entry name" value="Tim10-like_dom_sf"/>
</dbReference>
<dbReference type="Pfam" id="PF02953">
    <property type="entry name" value="zf-Tim10_DDP"/>
    <property type="match status" value="1"/>
</dbReference>
<accession>A0A9J6CNT9</accession>
<keyword evidence="1" id="KW-0143">Chaperone</keyword>
<comment type="subunit">
    <text evidence="1">Heterohexamer.</text>
</comment>
<protein>
    <recommendedName>
        <fullName evidence="1">Mitochondrial import inner membrane translocase subunit</fullName>
    </recommendedName>
</protein>
<comment type="caution">
    <text evidence="3">The sequence shown here is derived from an EMBL/GenBank/DDBJ whole genome shotgun (WGS) entry which is preliminary data.</text>
</comment>
<comment type="similarity">
    <text evidence="1">Belongs to the small Tim family.</text>
</comment>
<comment type="function">
    <text evidence="1">Mitochondrial intermembrane chaperone that participates in the import and insertion of some multi-pass transmembrane proteins into the mitochondrial inner membrane. Also required for the transfer of beta-barrel precursors from the TOM complex to the sorting and assembly machinery (SAM complex) of the outer membrane. Acts as a chaperone-like protein that protects the hydrophobic precursors from aggregation and guide them through the mitochondrial intermembrane space.</text>
</comment>
<name>A0A9J6CNT9_POLVA</name>